<evidence type="ECO:0000256" key="3">
    <source>
        <dbReference type="ARBA" id="ARBA00022737"/>
    </source>
</evidence>
<dbReference type="Pfam" id="PF06772">
    <property type="entry name" value="LtrA"/>
    <property type="match status" value="1"/>
</dbReference>
<dbReference type="RefSeq" id="XP_009032795.1">
    <property type="nucleotide sequence ID" value="XM_009034547.1"/>
</dbReference>
<gene>
    <name evidence="8" type="ORF">AURANDRAFT_60431</name>
</gene>
<dbReference type="SUPFAM" id="SSF52799">
    <property type="entry name" value="(Phosphotyrosine protein) phosphatases II"/>
    <property type="match status" value="1"/>
</dbReference>
<dbReference type="InterPro" id="IPR002654">
    <property type="entry name" value="Glyco_trans_25"/>
</dbReference>
<dbReference type="Gene3D" id="3.40.50.11380">
    <property type="match status" value="1"/>
</dbReference>
<dbReference type="Gene3D" id="3.40.50.2000">
    <property type="entry name" value="Glycogen Phosphorylase B"/>
    <property type="match status" value="1"/>
</dbReference>
<organism evidence="9">
    <name type="scientific">Aureococcus anophagefferens</name>
    <name type="common">Harmful bloom alga</name>
    <dbReference type="NCBI Taxonomy" id="44056"/>
    <lineage>
        <taxon>Eukaryota</taxon>
        <taxon>Sar</taxon>
        <taxon>Stramenopiles</taxon>
        <taxon>Ochrophyta</taxon>
        <taxon>Pelagophyceae</taxon>
        <taxon>Pelagomonadales</taxon>
        <taxon>Pelagomonadaceae</taxon>
        <taxon>Aureococcus</taxon>
    </lineage>
</organism>
<keyword evidence="6" id="KW-0812">Transmembrane</keyword>
<dbReference type="InterPro" id="IPR029489">
    <property type="entry name" value="OGT/SEC/SPY_C"/>
</dbReference>
<dbReference type="SUPFAM" id="SSF51998">
    <property type="entry name" value="PFL-like glycyl radical enzymes"/>
    <property type="match status" value="1"/>
</dbReference>
<keyword evidence="2" id="KW-0808">Transferase</keyword>
<evidence type="ECO:0000256" key="6">
    <source>
        <dbReference type="SAM" id="Phobius"/>
    </source>
</evidence>
<dbReference type="InterPro" id="IPR020422">
    <property type="entry name" value="TYR_PHOSPHATASE_DUAL_dom"/>
</dbReference>
<dbReference type="GO" id="GO:0016740">
    <property type="term" value="F:transferase activity"/>
    <property type="evidence" value="ECO:0007669"/>
    <property type="project" value="UniProtKB-KW"/>
</dbReference>
<dbReference type="Pfam" id="PF01755">
    <property type="entry name" value="Glyco_transf_25"/>
    <property type="match status" value="1"/>
</dbReference>
<feature type="region of interest" description="Disordered" evidence="5">
    <location>
        <begin position="1725"/>
        <end position="1783"/>
    </location>
</feature>
<dbReference type="CDD" id="cd14498">
    <property type="entry name" value="DSP"/>
    <property type="match status" value="1"/>
</dbReference>
<dbReference type="Gene3D" id="3.90.190.10">
    <property type="entry name" value="Protein tyrosine phosphatase superfamily"/>
    <property type="match status" value="1"/>
</dbReference>
<evidence type="ECO:0000313" key="9">
    <source>
        <dbReference type="Proteomes" id="UP000002729"/>
    </source>
</evidence>
<dbReference type="OrthoDB" id="205385at2759"/>
<keyword evidence="4" id="KW-0802">TPR repeat</keyword>
<keyword evidence="6" id="KW-1133">Transmembrane helix</keyword>
<evidence type="ECO:0000256" key="4">
    <source>
        <dbReference type="ARBA" id="ARBA00022803"/>
    </source>
</evidence>
<accession>F0XX44</accession>
<feature type="transmembrane region" description="Helical" evidence="6">
    <location>
        <begin position="2083"/>
        <end position="2101"/>
    </location>
</feature>
<dbReference type="InterPro" id="IPR010640">
    <property type="entry name" value="Low_temperature_requirement_A"/>
</dbReference>
<evidence type="ECO:0000259" key="7">
    <source>
        <dbReference type="SMART" id="SM00195"/>
    </source>
</evidence>
<feature type="region of interest" description="Disordered" evidence="5">
    <location>
        <begin position="1046"/>
        <end position="1077"/>
    </location>
</feature>
<evidence type="ECO:0000256" key="5">
    <source>
        <dbReference type="SAM" id="MobiDB-lite"/>
    </source>
</evidence>
<protein>
    <recommendedName>
        <fullName evidence="7">Tyrosine-protein phosphatase domain-containing protein</fullName>
    </recommendedName>
</protein>
<name>F0XX44_AURAN</name>
<dbReference type="KEGG" id="aaf:AURANDRAFT_60431"/>
<dbReference type="Pfam" id="PF13844">
    <property type="entry name" value="Glyco_transf_41"/>
    <property type="match status" value="1"/>
</dbReference>
<dbReference type="eggNOG" id="KOG4626">
    <property type="taxonomic scope" value="Eukaryota"/>
</dbReference>
<dbReference type="Pfam" id="PF00782">
    <property type="entry name" value="DSPc"/>
    <property type="match status" value="1"/>
</dbReference>
<evidence type="ECO:0000256" key="2">
    <source>
        <dbReference type="ARBA" id="ARBA00022679"/>
    </source>
</evidence>
<feature type="transmembrane region" description="Helical" evidence="6">
    <location>
        <begin position="1877"/>
        <end position="1898"/>
    </location>
</feature>
<dbReference type="PANTHER" id="PTHR37560">
    <property type="entry name" value="UPF0210 PROTEIN SPR0218"/>
    <property type="match status" value="1"/>
</dbReference>
<feature type="transmembrane region" description="Helical" evidence="6">
    <location>
        <begin position="1949"/>
        <end position="1968"/>
    </location>
</feature>
<evidence type="ECO:0000256" key="1">
    <source>
        <dbReference type="ARBA" id="ARBA00004922"/>
    </source>
</evidence>
<dbReference type="InParanoid" id="F0XX44"/>
<dbReference type="SMART" id="SM00195">
    <property type="entry name" value="DSPc"/>
    <property type="match status" value="1"/>
</dbReference>
<proteinExistence type="predicted"/>
<reference evidence="8 9" key="1">
    <citation type="journal article" date="2011" name="Proc. Natl. Acad. Sci. U.S.A.">
        <title>Niche of harmful alga Aureococcus anophagefferens revealed through ecogenomics.</title>
        <authorList>
            <person name="Gobler C.J."/>
            <person name="Berry D.L."/>
            <person name="Dyhrman S.T."/>
            <person name="Wilhelm S.W."/>
            <person name="Salamov A."/>
            <person name="Lobanov A.V."/>
            <person name="Zhang Y."/>
            <person name="Collier J.L."/>
            <person name="Wurch L.L."/>
            <person name="Kustka A.B."/>
            <person name="Dill B.D."/>
            <person name="Shah M."/>
            <person name="VerBerkmoes N.C."/>
            <person name="Kuo A."/>
            <person name="Terry A."/>
            <person name="Pangilinan J."/>
            <person name="Lindquist E.A."/>
            <person name="Lucas S."/>
            <person name="Paulsen I.T."/>
            <person name="Hattenrath-Lehmann T.K."/>
            <person name="Talmage S.C."/>
            <person name="Walker E.A."/>
            <person name="Koch F."/>
            <person name="Burson A.M."/>
            <person name="Marcoval M.A."/>
            <person name="Tang Y.Z."/>
            <person name="Lecleir G.R."/>
            <person name="Coyne K.J."/>
            <person name="Berg G.M."/>
            <person name="Bertrand E.M."/>
            <person name="Saito M.A."/>
            <person name="Gladyshev V.N."/>
            <person name="Grigoriev I.V."/>
        </authorList>
    </citation>
    <scope>NUCLEOTIDE SEQUENCE [LARGE SCALE GENOMIC DNA]</scope>
    <source>
        <strain evidence="9">CCMP 1984</strain>
    </source>
</reference>
<feature type="transmembrane region" description="Helical" evidence="6">
    <location>
        <begin position="2133"/>
        <end position="2159"/>
    </location>
</feature>
<dbReference type="InterPro" id="IPR000340">
    <property type="entry name" value="Dual-sp_phosphatase_cat-dom"/>
</dbReference>
<dbReference type="Proteomes" id="UP000002729">
    <property type="component" value="Unassembled WGS sequence"/>
</dbReference>
<sequence>MCAADGSVERERAELSADVVVEGHAASPLAIAAAIRDLKVDVLVDMCGHAGSSDVAQVLAHRPARVQIQGALGTPAPMGGAGIFDWCLCDGVVAPEHLKTAAGWGAGDHGALRLPRTYFVGDAEAYKRHELDGVRTARSDHGLRDGAVVLACMNRPHKVDRDGFDGWVGVVRDLAHPADGAEPVDAVLWLYAPATGDGESLRDRALRRAAALLPGGLAEATERVAFAGPASRPQHLERLRHADLALDTRHYNSHTLACDYAWAGVPLVTALCDDEPRWASRVGASATLAATRYPEIAKPLVATDWGAAYAEVAIALARGGDRRRALSVALRRGRVDAPLWSGRRWADGFRRALAAALGDGAGGDIDVPPLVDSAHCIVLASAARRVENFERLAAAAPEIKRFKAVEGGAPDAVGQAIKDLGITLATDVWQATVGQVACLCSHASLWRRFSACPKPHFVVLEDDARFPAGADAFRRAVDDVVRGEPFDVCYLYVYPDHWPSPPRVADDPNRFRVSTTPGFRTWCLLAYVVSKRGAEKLRRLIETEEVYAPIDCMVADWGSRGLLDVRCVDAKGFVDNAGQLDMRVPDDADALPSNIWGTADFGGVAKPVHSHAMPPVPKMVAAVVLEEEDRTLVRVRAITRFVVLEPDTQTWNWSLGEAGRLLSELSAAYRGLGYDVQSCRIVTNPFGEFLNCSSAETALAGLGVLQGCLSELDDGASRVRCAVGAARTAEELALVPAMIAEYGDLCNVCVNVPGDDLGLADAALCDAAAACVAALAATTPRGEGNFNFTANFNCGPGIPYFPAAYNLRENGESFAVGLEHGGLILRELRAEDLGAVAAPERSAALRRAFGRVRDAVEAHVAPLVEAAEAAAAARQVAFAGVDASPAPCRDVSICDLFAALGVPRVGAAGTVEAAALLARMFKSPRGAPLVGFSGLMLSCLEDEGLAAAAGRGQLDIYTLLQCSCVCGIGLDCVPVPGDCPESDVAALLRDTGALAFRHDKPLTVRLFPCPGLAAGDIAAFASEDLVDCAVFASAMPGGHGLAHGAAHANTASASLKPEETVESRKQRKKRERAAEQKYQDDKLCSSSNIAAMEKLCGCNTEGLLLESALKEARALGDLATFVLFQRKKQPPDVRAQMPGWDPVACKVETLDNYAEAFAGLRREEISLAKKRTIHKGVSLRKALRGPGPPKITPMDIAKIHARSAGLTVPEWLEERKKRDENYVDRKRYRLKQHEARVVEMANDPRPQAHEFEAASAELVADRLGDEAADDGRKKRRRVRKMERRLASMALVECVYVAQLAGGTHFQLGNPLKQVMSDLWWAPASTTENYAFLRSENITHVVNVSERYPNHFPDDFVYCRVRVNNDNDDAQDTLYEEYEMACRFIRQALDCGGRVVVSCPSGLDASATCLMAFLIYDQGVPLTAGYKILKVFEPEIGLSRQHALFLTLFEMDTMRRTSVSRNHRYLASPLFKLFHKFCPYAPVMSVGIYFALGYLQLPEPRYLAFGRPKFFADLHPELKQKAEKPKGGVPPGSLKVEVKYCGPVTLLVCLFVPCGTLACCFPCDKKAVYQAPDGQRYDRKGRKAVAHPVARALRAAGRGGAYAWDRVRYAYAATAAGAHFAYDAVDAVRRGGKLRPKPSHYLKEYYDRADAKAAEEPRVRLSLARDDQKLHVYGAGDAPAAGPGRRPSLAPLDRASSIQVQGAPGGLDKKPLAPIKRRSTVKVKKATSMRWDEATETSDGTEKSGNFGARKESIHWRRQAKQNEEYVDEASASSKPSAPAGTKRKPLDKKLYCLDTTQRIPLALRPKLWEEPHAESFWELFYDLIIVVAFIRLSSGKYNLTPAGLTTTSVLCLNFWSCWSMTNMYITSFAQNDVFHRLYYSGHIALTFVMTMYLGHAEFSFFIFNVQARDFSLASIAIRVLTSIMWFHVLCKIPRGLSAAGRARLRRSTLVKLLGLAASMTCFALVAWWEPDWDPKGHDNPCGRRLADAYDDHDYDDLYDDGYDCGHEIHPSHYKSIAAWGAAVLVEQVAFVGATVGMSDAKELPFPYEYAADRMQAWIMLSFGESVIGLLNDETRLETYQLKFKILIFFTVMGLCSVYFDVMQGGRALEHYRAGGDSPGTRAKVGAFFVGQGLLSLAIFFLGMGVKALTHFIFEFIVFVDDTRCGKRQKENGLWRRLAGAEAPDVMAANDDYDDFTWLVVVALNVVYGSCILVSYTMPTSAPAWRVHGGRLGGFAVMLATIYVASHRDNIATAVEHVDDDRCAEFLATQDETPGGSWGDGYTVTEALFLSMVLANAAIGLAHLSIEFEAPAVDIITRAEVSRPQRKFSISHNPRRPKDMADVVLTRMRAHAAARKIIRRYRARKRAEAEEAAVVVS</sequence>
<feature type="transmembrane region" description="Helical" evidence="6">
    <location>
        <begin position="1910"/>
        <end position="1929"/>
    </location>
</feature>
<dbReference type="EMBL" id="GL833120">
    <property type="protein sequence ID" value="EGB13204.1"/>
    <property type="molecule type" value="Genomic_DNA"/>
</dbReference>
<dbReference type="InterPro" id="IPR029021">
    <property type="entry name" value="Prot-tyrosine_phosphatase-like"/>
</dbReference>
<evidence type="ECO:0000313" key="8">
    <source>
        <dbReference type="EMBL" id="EGB13204.1"/>
    </source>
</evidence>
<keyword evidence="9" id="KW-1185">Reference proteome</keyword>
<dbReference type="eggNOG" id="KOG1716">
    <property type="taxonomic scope" value="Eukaryota"/>
</dbReference>
<dbReference type="Gene3D" id="3.20.70.20">
    <property type="match status" value="1"/>
</dbReference>
<feature type="transmembrane region" description="Helical" evidence="6">
    <location>
        <begin position="1846"/>
        <end position="1865"/>
    </location>
</feature>
<dbReference type="GeneID" id="20223009"/>
<keyword evidence="3" id="KW-0677">Repeat</keyword>
<feature type="domain" description="Tyrosine-protein phosphatase" evidence="7">
    <location>
        <begin position="1310"/>
        <end position="1451"/>
    </location>
</feature>
<dbReference type="Pfam" id="PF05167">
    <property type="entry name" value="DUF711"/>
    <property type="match status" value="1"/>
</dbReference>
<feature type="compositionally biased region" description="Low complexity" evidence="5">
    <location>
        <begin position="1769"/>
        <end position="1779"/>
    </location>
</feature>
<dbReference type="PANTHER" id="PTHR37560:SF2">
    <property type="entry name" value="DUF711 DOMAIN-CONTAINING PROTEIN"/>
    <property type="match status" value="1"/>
</dbReference>
<comment type="pathway">
    <text evidence="1">Protein modification; protein glycosylation.</text>
</comment>
<keyword evidence="6" id="KW-0472">Membrane</keyword>
<feature type="transmembrane region" description="Helical" evidence="6">
    <location>
        <begin position="2227"/>
        <end position="2244"/>
    </location>
</feature>
<feature type="transmembrane region" description="Helical" evidence="6">
    <location>
        <begin position="2195"/>
        <end position="2215"/>
    </location>
</feature>
<dbReference type="InterPro" id="IPR007841">
    <property type="entry name" value="UPF0210"/>
</dbReference>